<name>A0A1S3ZER5_TOBAC</name>
<evidence type="ECO:0000313" key="1">
    <source>
        <dbReference type="RefSeq" id="XP_016462970.1"/>
    </source>
</evidence>
<dbReference type="OrthoDB" id="1305330at2759"/>
<sequence>MGSVKSSRGYKISGFFHACLKNRITQNHINRLTTTSGDVVSTDRAIKENVIGFYKRLLGTCATQLPTITPSVLAAGPILNREQQLSLIAPVIREEVYLALEDISDLKFPGCDGFNACFFKKASPIIGEDVSDAVIRKRMQNVMDYLVDSSQDAFVPMRVITDNILLRHKLVRGYGRKGISPRCMIKFDMQKAYDYVEWTFIEQVLIGLNFPSVFVD</sequence>
<dbReference type="STRING" id="4097.A0A1S3ZER5"/>
<gene>
    <name evidence="1" type="primary">LOC107786047</name>
</gene>
<dbReference type="KEGG" id="nta:107786047"/>
<reference evidence="1" key="1">
    <citation type="submission" date="2025-08" db="UniProtKB">
        <authorList>
            <consortium name="RefSeq"/>
        </authorList>
    </citation>
    <scope>IDENTIFICATION</scope>
</reference>
<protein>
    <recommendedName>
        <fullName evidence="2">Reverse transcriptase domain-containing protein</fullName>
    </recommendedName>
</protein>
<dbReference type="RefSeq" id="XP_016462970.1">
    <property type="nucleotide sequence ID" value="XM_016607484.1"/>
</dbReference>
<accession>A0A1S3ZER5</accession>
<dbReference type="PaxDb" id="4097-A0A1S3ZER5"/>
<organism evidence="1">
    <name type="scientific">Nicotiana tabacum</name>
    <name type="common">Common tobacco</name>
    <dbReference type="NCBI Taxonomy" id="4097"/>
    <lineage>
        <taxon>Eukaryota</taxon>
        <taxon>Viridiplantae</taxon>
        <taxon>Streptophyta</taxon>
        <taxon>Embryophyta</taxon>
        <taxon>Tracheophyta</taxon>
        <taxon>Spermatophyta</taxon>
        <taxon>Magnoliopsida</taxon>
        <taxon>eudicotyledons</taxon>
        <taxon>Gunneridae</taxon>
        <taxon>Pentapetalae</taxon>
        <taxon>asterids</taxon>
        <taxon>lamiids</taxon>
        <taxon>Solanales</taxon>
        <taxon>Solanaceae</taxon>
        <taxon>Nicotianoideae</taxon>
        <taxon>Nicotianeae</taxon>
        <taxon>Nicotiana</taxon>
    </lineage>
</organism>
<evidence type="ECO:0008006" key="2">
    <source>
        <dbReference type="Google" id="ProtNLM"/>
    </source>
</evidence>
<dbReference type="AlphaFoldDB" id="A0A1S3ZER5"/>
<proteinExistence type="predicted"/>